<keyword evidence="4" id="KW-0408">Iron</keyword>
<organism evidence="8">
    <name type="scientific">uncultured Desulfovibrio sp</name>
    <dbReference type="NCBI Taxonomy" id="167968"/>
    <lineage>
        <taxon>Bacteria</taxon>
        <taxon>Pseudomonadati</taxon>
        <taxon>Thermodesulfobacteriota</taxon>
        <taxon>Desulfovibrionia</taxon>
        <taxon>Desulfovibrionales</taxon>
        <taxon>Desulfovibrionaceae</taxon>
        <taxon>Desulfovibrio</taxon>
        <taxon>environmental samples</taxon>
    </lineage>
</organism>
<feature type="compositionally biased region" description="Polar residues" evidence="6">
    <location>
        <begin position="1"/>
        <end position="26"/>
    </location>
</feature>
<dbReference type="PANTHER" id="PTHR13932">
    <property type="entry name" value="COPROPORPHYRINIGEN III OXIDASE"/>
    <property type="match status" value="1"/>
</dbReference>
<evidence type="ECO:0000313" key="8">
    <source>
        <dbReference type="EMBL" id="SCM71663.1"/>
    </source>
</evidence>
<dbReference type="InterPro" id="IPR026332">
    <property type="entry name" value="HutW"/>
</dbReference>
<dbReference type="GO" id="GO:0051539">
    <property type="term" value="F:4 iron, 4 sulfur cluster binding"/>
    <property type="evidence" value="ECO:0007669"/>
    <property type="project" value="TreeGrafter"/>
</dbReference>
<dbReference type="GO" id="GO:0046872">
    <property type="term" value="F:metal ion binding"/>
    <property type="evidence" value="ECO:0007669"/>
    <property type="project" value="UniProtKB-KW"/>
</dbReference>
<dbReference type="AlphaFoldDB" id="A0A212L285"/>
<dbReference type="InterPro" id="IPR013785">
    <property type="entry name" value="Aldolase_TIM"/>
</dbReference>
<sequence>MHLHTHGSSNATQTGITKSSTLNSLTRPDPEKFFAKEGVSSLSHAFEGKIAVHPGLGGNTTSDAEMQSALDGLLQKPLAGKTVAYIHVPFCQTHCLYCGFYNKPYRTDESRYYTDALLAELALWRDSPAVQSAPVHALYLGGGTPTALEAHDLERILKAARETLPLAHDCEVTVEGRLTNFDARKMEACFAGGANRFSLGVQSFNTSIRRSMGRIGTGEDMARGLEQLMSYDQSAVIVDLIYGFPRQTMQHWLDDIAMAQSLNLDGADCYQLNVYGQTPLGKAIKDGSIPPAAAIPEQSAMFAASVETMTTARYRRLSISHWARTSRERNLYNLYVKGSANCLAFGPGGGGNFAGNFYINTPDYASWLQQVAEGRKPLSMLQTPPAHYFLFRAVAEDMEQGCLNLSALEGRFALPLDAIWSPLLTQWQRAGLVMQDQGRVTLTLAGQFWQVNLSQLLLNYLKLVLEENDDLAA</sequence>
<dbReference type="CDD" id="cd01335">
    <property type="entry name" value="Radical_SAM"/>
    <property type="match status" value="1"/>
</dbReference>
<keyword evidence="5" id="KW-0411">Iron-sulfur</keyword>
<dbReference type="GO" id="GO:0006779">
    <property type="term" value="P:porphyrin-containing compound biosynthetic process"/>
    <property type="evidence" value="ECO:0007669"/>
    <property type="project" value="TreeGrafter"/>
</dbReference>
<dbReference type="PANTHER" id="PTHR13932:SF9">
    <property type="entry name" value="COPROPORPHYRINOGEN III OXIDASE"/>
    <property type="match status" value="1"/>
</dbReference>
<comment type="cofactor">
    <cofactor evidence="1">
        <name>[4Fe-4S] cluster</name>
        <dbReference type="ChEBI" id="CHEBI:49883"/>
    </cofactor>
</comment>
<dbReference type="GO" id="GO:0003824">
    <property type="term" value="F:catalytic activity"/>
    <property type="evidence" value="ECO:0007669"/>
    <property type="project" value="InterPro"/>
</dbReference>
<evidence type="ECO:0000256" key="2">
    <source>
        <dbReference type="ARBA" id="ARBA00022691"/>
    </source>
</evidence>
<reference evidence="8" key="1">
    <citation type="submission" date="2016-08" db="EMBL/GenBank/DDBJ databases">
        <authorList>
            <person name="Seilhamer J.J."/>
        </authorList>
    </citation>
    <scope>NUCLEOTIDE SEQUENCE</scope>
    <source>
        <strain evidence="8">86-1</strain>
    </source>
</reference>
<dbReference type="Pfam" id="PF04055">
    <property type="entry name" value="Radical_SAM"/>
    <property type="match status" value="1"/>
</dbReference>
<dbReference type="InterPro" id="IPR058240">
    <property type="entry name" value="rSAM_sf"/>
</dbReference>
<dbReference type="SFLD" id="SFLDG01065">
    <property type="entry name" value="anaerobic_coproporphyrinogen-I"/>
    <property type="match status" value="1"/>
</dbReference>
<name>A0A212L285_9BACT</name>
<dbReference type="InterPro" id="IPR034505">
    <property type="entry name" value="Coproporphyrinogen-III_oxidase"/>
</dbReference>
<dbReference type="EMBL" id="FMJC01000002">
    <property type="protein sequence ID" value="SCM71663.1"/>
    <property type="molecule type" value="Genomic_DNA"/>
</dbReference>
<evidence type="ECO:0000256" key="1">
    <source>
        <dbReference type="ARBA" id="ARBA00001966"/>
    </source>
</evidence>
<dbReference type="Gene3D" id="3.20.20.70">
    <property type="entry name" value="Aldolase class I"/>
    <property type="match status" value="1"/>
</dbReference>
<proteinExistence type="predicted"/>
<evidence type="ECO:0000256" key="4">
    <source>
        <dbReference type="ARBA" id="ARBA00023004"/>
    </source>
</evidence>
<dbReference type="SFLD" id="SFLDS00029">
    <property type="entry name" value="Radical_SAM"/>
    <property type="match status" value="1"/>
</dbReference>
<dbReference type="PROSITE" id="PS51918">
    <property type="entry name" value="RADICAL_SAM"/>
    <property type="match status" value="1"/>
</dbReference>
<dbReference type="NCBIfam" id="TIGR04107">
    <property type="entry name" value="rSAM_HutW"/>
    <property type="match status" value="1"/>
</dbReference>
<evidence type="ECO:0000256" key="6">
    <source>
        <dbReference type="SAM" id="MobiDB-lite"/>
    </source>
</evidence>
<feature type="region of interest" description="Disordered" evidence="6">
    <location>
        <begin position="1"/>
        <end position="28"/>
    </location>
</feature>
<dbReference type="RefSeq" id="WP_179979845.1">
    <property type="nucleotide sequence ID" value="NZ_LT608333.1"/>
</dbReference>
<keyword evidence="2" id="KW-0949">S-adenosyl-L-methionine</keyword>
<feature type="domain" description="Radical SAM core" evidence="7">
    <location>
        <begin position="76"/>
        <end position="324"/>
    </location>
</feature>
<gene>
    <name evidence="8" type="ORF">KL86DES1_20114</name>
</gene>
<evidence type="ECO:0000256" key="5">
    <source>
        <dbReference type="ARBA" id="ARBA00023014"/>
    </source>
</evidence>
<dbReference type="SUPFAM" id="SSF102114">
    <property type="entry name" value="Radical SAM enzymes"/>
    <property type="match status" value="1"/>
</dbReference>
<evidence type="ECO:0000256" key="3">
    <source>
        <dbReference type="ARBA" id="ARBA00022723"/>
    </source>
</evidence>
<dbReference type="InterPro" id="IPR006638">
    <property type="entry name" value="Elp3/MiaA/NifB-like_rSAM"/>
</dbReference>
<dbReference type="GO" id="GO:0005737">
    <property type="term" value="C:cytoplasm"/>
    <property type="evidence" value="ECO:0007669"/>
    <property type="project" value="TreeGrafter"/>
</dbReference>
<dbReference type="SFLD" id="SFLDF00311">
    <property type="entry name" value="heme_degradation_proteins_(Hut"/>
    <property type="match status" value="1"/>
</dbReference>
<evidence type="ECO:0000259" key="7">
    <source>
        <dbReference type="PROSITE" id="PS51918"/>
    </source>
</evidence>
<accession>A0A212L285</accession>
<keyword evidence="3" id="KW-0479">Metal-binding</keyword>
<dbReference type="InterPro" id="IPR007197">
    <property type="entry name" value="rSAM"/>
</dbReference>
<protein>
    <submittedName>
        <fullName evidence="8">Oxygen-independent coproporphyrinogen III oxidase</fullName>
    </submittedName>
</protein>
<dbReference type="SMART" id="SM00729">
    <property type="entry name" value="Elp3"/>
    <property type="match status" value="1"/>
</dbReference>